<proteinExistence type="predicted"/>
<gene>
    <name evidence="1" type="ORF">Rhe02_63540</name>
</gene>
<evidence type="ECO:0000313" key="2">
    <source>
        <dbReference type="Proteomes" id="UP000612899"/>
    </source>
</evidence>
<keyword evidence="2" id="KW-1185">Reference proteome</keyword>
<protein>
    <submittedName>
        <fullName evidence="1">Uncharacterized protein</fullName>
    </submittedName>
</protein>
<name>A0A8J3QEU0_9ACTN</name>
<dbReference type="Proteomes" id="UP000612899">
    <property type="component" value="Unassembled WGS sequence"/>
</dbReference>
<dbReference type="AlphaFoldDB" id="A0A8J3QEU0"/>
<reference evidence="1" key="1">
    <citation type="submission" date="2021-01" db="EMBL/GenBank/DDBJ databases">
        <title>Whole genome shotgun sequence of Rhizocola hellebori NBRC 109834.</title>
        <authorList>
            <person name="Komaki H."/>
            <person name="Tamura T."/>
        </authorList>
    </citation>
    <scope>NUCLEOTIDE SEQUENCE</scope>
    <source>
        <strain evidence="1">NBRC 109834</strain>
    </source>
</reference>
<comment type="caution">
    <text evidence="1">The sequence shown here is derived from an EMBL/GenBank/DDBJ whole genome shotgun (WGS) entry which is preliminary data.</text>
</comment>
<accession>A0A8J3QEU0</accession>
<evidence type="ECO:0000313" key="1">
    <source>
        <dbReference type="EMBL" id="GIH08287.1"/>
    </source>
</evidence>
<organism evidence="1 2">
    <name type="scientific">Rhizocola hellebori</name>
    <dbReference type="NCBI Taxonomy" id="1392758"/>
    <lineage>
        <taxon>Bacteria</taxon>
        <taxon>Bacillati</taxon>
        <taxon>Actinomycetota</taxon>
        <taxon>Actinomycetes</taxon>
        <taxon>Micromonosporales</taxon>
        <taxon>Micromonosporaceae</taxon>
        <taxon>Rhizocola</taxon>
    </lineage>
</organism>
<dbReference type="EMBL" id="BONY01000047">
    <property type="protein sequence ID" value="GIH08287.1"/>
    <property type="molecule type" value="Genomic_DNA"/>
</dbReference>
<sequence length="186" mass="20598">MLLSRSLRTDPYLLRATRRAKAHVPVRVCPPRAGFVHPADPGDIAGILTFFGPAAVYGVRGVELRQQPAAGAGVAVAMLRVPGLVLLFEQPMSPWDLSGQLTDMATARLQRAGARVTPSHTGVRVDWPGSTLRDFMLFDGLMHEIGHHMIQHAAGKHRTRAMRTADHERRADEYAVRARRIWAAQW</sequence>